<evidence type="ECO:0008006" key="3">
    <source>
        <dbReference type="Google" id="ProtNLM"/>
    </source>
</evidence>
<proteinExistence type="predicted"/>
<evidence type="ECO:0000313" key="2">
    <source>
        <dbReference type="Proteomes" id="UP000320176"/>
    </source>
</evidence>
<accession>A0A5C6A2Y8</accession>
<sequence length="486" mass="55078">MLILLYNAVGVPVVDEVTSPMRSNSCGAVTSSTTESINQPILTTMQRFILSSALCFLLANWLAASDYCVVIQQSVYDDPDWRLVADELVSKHDGNLLFYSTTPDELRSDLQQFHPRYTCFVTPHQKAGRQFVATVHQLTRRYDDDPYTDTFWGILTGYDAANALAIARHREPLTIHKVASGTEVALEMCEQAVLYDELVANKLVRKDENAEIKKLPCPTDTTKALVESLNDFQPDLFVTSGHATERNWQIGFTYRNGFFKSSQGQMFGEDTQRRRIEIDSQNPKVYLPIGNCLMGHIDGPDAMALAWMNDVGVKQMIGYTVPTWFGYGGWGVLDYFVEQPGRYTLTEAFFANHQALLHALETQSGDQRGLSFDRDVVAFYGDPKWSARMAEMEKRYEQSLTYKDGVYTFRVSPNHGADSFRPVNVNGAQRGWRPIVHWLPERIKDVEIIQGAEFQPVIADDFLLLPNPRECDEDTDYVVVFKATPR</sequence>
<keyword evidence="2" id="KW-1185">Reference proteome</keyword>
<protein>
    <recommendedName>
        <fullName evidence="3">Gingipain domain-containing protein</fullName>
    </recommendedName>
</protein>
<reference evidence="1 2" key="1">
    <citation type="submission" date="2019-02" db="EMBL/GenBank/DDBJ databases">
        <title>Deep-cultivation of Planctomycetes and their phenomic and genomic characterization uncovers novel biology.</title>
        <authorList>
            <person name="Wiegand S."/>
            <person name="Jogler M."/>
            <person name="Boedeker C."/>
            <person name="Pinto D."/>
            <person name="Vollmers J."/>
            <person name="Rivas-Marin E."/>
            <person name="Kohn T."/>
            <person name="Peeters S.H."/>
            <person name="Heuer A."/>
            <person name="Rast P."/>
            <person name="Oberbeckmann S."/>
            <person name="Bunk B."/>
            <person name="Jeske O."/>
            <person name="Meyerdierks A."/>
            <person name="Storesund J.E."/>
            <person name="Kallscheuer N."/>
            <person name="Luecker S."/>
            <person name="Lage O.M."/>
            <person name="Pohl T."/>
            <person name="Merkel B.J."/>
            <person name="Hornburger P."/>
            <person name="Mueller R.-W."/>
            <person name="Bruemmer F."/>
            <person name="Labrenz M."/>
            <person name="Spormann A.M."/>
            <person name="Op Den Camp H."/>
            <person name="Overmann J."/>
            <person name="Amann R."/>
            <person name="Jetten M.S.M."/>
            <person name="Mascher T."/>
            <person name="Medema M.H."/>
            <person name="Devos D.P."/>
            <person name="Kaster A.-K."/>
            <person name="Ovreas L."/>
            <person name="Rohde M."/>
            <person name="Galperin M.Y."/>
            <person name="Jogler C."/>
        </authorList>
    </citation>
    <scope>NUCLEOTIDE SEQUENCE [LARGE SCALE GENOMIC DNA]</scope>
    <source>
        <strain evidence="1 2">Pla52n</strain>
    </source>
</reference>
<gene>
    <name evidence="1" type="ORF">Pla52n_57370</name>
</gene>
<evidence type="ECO:0000313" key="1">
    <source>
        <dbReference type="EMBL" id="TWT93909.1"/>
    </source>
</evidence>
<name>A0A5C6A2Y8_9BACT</name>
<dbReference type="AlphaFoldDB" id="A0A5C6A2Y8"/>
<dbReference type="Proteomes" id="UP000320176">
    <property type="component" value="Unassembled WGS sequence"/>
</dbReference>
<dbReference type="EMBL" id="SJPN01000008">
    <property type="protein sequence ID" value="TWT93909.1"/>
    <property type="molecule type" value="Genomic_DNA"/>
</dbReference>
<organism evidence="1 2">
    <name type="scientific">Stieleria varia</name>
    <dbReference type="NCBI Taxonomy" id="2528005"/>
    <lineage>
        <taxon>Bacteria</taxon>
        <taxon>Pseudomonadati</taxon>
        <taxon>Planctomycetota</taxon>
        <taxon>Planctomycetia</taxon>
        <taxon>Pirellulales</taxon>
        <taxon>Pirellulaceae</taxon>
        <taxon>Stieleria</taxon>
    </lineage>
</organism>
<comment type="caution">
    <text evidence="1">The sequence shown here is derived from an EMBL/GenBank/DDBJ whole genome shotgun (WGS) entry which is preliminary data.</text>
</comment>